<protein>
    <submittedName>
        <fullName evidence="1">Uncharacterized protein</fullName>
    </submittedName>
</protein>
<keyword evidence="2" id="KW-1185">Reference proteome</keyword>
<dbReference type="Proteomes" id="UP000828390">
    <property type="component" value="Unassembled WGS sequence"/>
</dbReference>
<gene>
    <name evidence="1" type="ORF">DPMN_031982</name>
</gene>
<proteinExistence type="predicted"/>
<organism evidence="1 2">
    <name type="scientific">Dreissena polymorpha</name>
    <name type="common">Zebra mussel</name>
    <name type="synonym">Mytilus polymorpha</name>
    <dbReference type="NCBI Taxonomy" id="45954"/>
    <lineage>
        <taxon>Eukaryota</taxon>
        <taxon>Metazoa</taxon>
        <taxon>Spiralia</taxon>
        <taxon>Lophotrochozoa</taxon>
        <taxon>Mollusca</taxon>
        <taxon>Bivalvia</taxon>
        <taxon>Autobranchia</taxon>
        <taxon>Heteroconchia</taxon>
        <taxon>Euheterodonta</taxon>
        <taxon>Imparidentia</taxon>
        <taxon>Neoheterodontei</taxon>
        <taxon>Myida</taxon>
        <taxon>Dreissenoidea</taxon>
        <taxon>Dreissenidae</taxon>
        <taxon>Dreissena</taxon>
    </lineage>
</organism>
<evidence type="ECO:0000313" key="2">
    <source>
        <dbReference type="Proteomes" id="UP000828390"/>
    </source>
</evidence>
<evidence type="ECO:0000313" key="1">
    <source>
        <dbReference type="EMBL" id="KAH3868828.1"/>
    </source>
</evidence>
<sequence>MTRQHVRVTSLVPTLHVGVSPDGHRHYNIMRLCLEIQNNSFWLQVVNIEMY</sequence>
<dbReference type="AlphaFoldDB" id="A0A9D4RIH9"/>
<name>A0A9D4RIH9_DREPO</name>
<dbReference type="EMBL" id="JAIWYP010000002">
    <property type="protein sequence ID" value="KAH3868828.1"/>
    <property type="molecule type" value="Genomic_DNA"/>
</dbReference>
<reference evidence="1" key="1">
    <citation type="journal article" date="2019" name="bioRxiv">
        <title>The Genome of the Zebra Mussel, Dreissena polymorpha: A Resource for Invasive Species Research.</title>
        <authorList>
            <person name="McCartney M.A."/>
            <person name="Auch B."/>
            <person name="Kono T."/>
            <person name="Mallez S."/>
            <person name="Zhang Y."/>
            <person name="Obille A."/>
            <person name="Becker A."/>
            <person name="Abrahante J.E."/>
            <person name="Garbe J."/>
            <person name="Badalamenti J.P."/>
            <person name="Herman A."/>
            <person name="Mangelson H."/>
            <person name="Liachko I."/>
            <person name="Sullivan S."/>
            <person name="Sone E.D."/>
            <person name="Koren S."/>
            <person name="Silverstein K.A.T."/>
            <person name="Beckman K.B."/>
            <person name="Gohl D.M."/>
        </authorList>
    </citation>
    <scope>NUCLEOTIDE SEQUENCE</scope>
    <source>
        <strain evidence="1">Duluth1</strain>
        <tissue evidence="1">Whole animal</tissue>
    </source>
</reference>
<reference evidence="1" key="2">
    <citation type="submission" date="2020-11" db="EMBL/GenBank/DDBJ databases">
        <authorList>
            <person name="McCartney M.A."/>
            <person name="Auch B."/>
            <person name="Kono T."/>
            <person name="Mallez S."/>
            <person name="Becker A."/>
            <person name="Gohl D.M."/>
            <person name="Silverstein K.A.T."/>
            <person name="Koren S."/>
            <person name="Bechman K.B."/>
            <person name="Herman A."/>
            <person name="Abrahante J.E."/>
            <person name="Garbe J."/>
        </authorList>
    </citation>
    <scope>NUCLEOTIDE SEQUENCE</scope>
    <source>
        <strain evidence="1">Duluth1</strain>
        <tissue evidence="1">Whole animal</tissue>
    </source>
</reference>
<comment type="caution">
    <text evidence="1">The sequence shown here is derived from an EMBL/GenBank/DDBJ whole genome shotgun (WGS) entry which is preliminary data.</text>
</comment>
<accession>A0A9D4RIH9</accession>